<reference evidence="10 11" key="1">
    <citation type="submission" date="2017-09" db="EMBL/GenBank/DDBJ databases">
        <title>Sphingomonas panjinensis sp.nov., isolated from oil-contaminated soil.</title>
        <authorList>
            <person name="Wang L."/>
            <person name="Chen L."/>
        </authorList>
    </citation>
    <scope>NUCLEOTIDE SEQUENCE [LARGE SCALE GENOMIC DNA]</scope>
    <source>
        <strain evidence="10 11">FW-11</strain>
    </source>
</reference>
<keyword evidence="8 9" id="KW-0472">Membrane</keyword>
<keyword evidence="11" id="KW-1185">Reference proteome</keyword>
<dbReference type="GO" id="GO:0009306">
    <property type="term" value="P:protein secretion"/>
    <property type="evidence" value="ECO:0007669"/>
    <property type="project" value="UniProtKB-UniRule"/>
</dbReference>
<evidence type="ECO:0000313" key="11">
    <source>
        <dbReference type="Proteomes" id="UP000244162"/>
    </source>
</evidence>
<organism evidence="10 11">
    <name type="scientific">Sphingomonas oleivorans</name>
    <dbReference type="NCBI Taxonomy" id="1735121"/>
    <lineage>
        <taxon>Bacteria</taxon>
        <taxon>Pseudomonadati</taxon>
        <taxon>Pseudomonadota</taxon>
        <taxon>Alphaproteobacteria</taxon>
        <taxon>Sphingomonadales</taxon>
        <taxon>Sphingomonadaceae</taxon>
        <taxon>Sphingomonas</taxon>
    </lineage>
</organism>
<keyword evidence="3 9" id="KW-1003">Cell membrane</keyword>
<protein>
    <recommendedName>
        <fullName evidence="9">Protein translocase subunit SecE</fullName>
    </recommendedName>
</protein>
<dbReference type="PANTHER" id="PTHR33910:SF1">
    <property type="entry name" value="PROTEIN TRANSLOCASE SUBUNIT SECE"/>
    <property type="match status" value="1"/>
</dbReference>
<comment type="caution">
    <text evidence="10">The sequence shown here is derived from an EMBL/GenBank/DDBJ whole genome shotgun (WGS) entry which is preliminary data.</text>
</comment>
<keyword evidence="6 9" id="KW-1133">Transmembrane helix</keyword>
<evidence type="ECO:0000256" key="1">
    <source>
        <dbReference type="ARBA" id="ARBA00004370"/>
    </source>
</evidence>
<dbReference type="Pfam" id="PF00584">
    <property type="entry name" value="SecE"/>
    <property type="match status" value="1"/>
</dbReference>
<evidence type="ECO:0000313" key="10">
    <source>
        <dbReference type="EMBL" id="PTQ09400.1"/>
    </source>
</evidence>
<proteinExistence type="inferred from homology"/>
<accession>A0A2T5FVC7</accession>
<evidence type="ECO:0000256" key="9">
    <source>
        <dbReference type="HAMAP-Rule" id="MF_00422"/>
    </source>
</evidence>
<dbReference type="AlphaFoldDB" id="A0A2T5FVC7"/>
<comment type="subcellular location">
    <subcellularLocation>
        <location evidence="9">Cell membrane</location>
        <topology evidence="9">Single-pass membrane protein</topology>
    </subcellularLocation>
    <subcellularLocation>
        <location evidence="1">Membrane</location>
    </subcellularLocation>
</comment>
<evidence type="ECO:0000256" key="7">
    <source>
        <dbReference type="ARBA" id="ARBA00023010"/>
    </source>
</evidence>
<dbReference type="InterPro" id="IPR005807">
    <property type="entry name" value="SecE_bac"/>
</dbReference>
<evidence type="ECO:0000256" key="3">
    <source>
        <dbReference type="ARBA" id="ARBA00022475"/>
    </source>
</evidence>
<dbReference type="InterPro" id="IPR038379">
    <property type="entry name" value="SecE_sf"/>
</dbReference>
<dbReference type="Proteomes" id="UP000244162">
    <property type="component" value="Unassembled WGS sequence"/>
</dbReference>
<comment type="subunit">
    <text evidence="9">Component of the Sec protein translocase complex. Heterotrimer consisting of SecY, SecE and SecG subunits. The heterotrimers can form oligomers, although 1 heterotrimer is thought to be able to translocate proteins. Interacts with the ribosome. Interacts with SecDF, and other proteins may be involved. Interacts with SecA.</text>
</comment>
<dbReference type="EMBL" id="NWBU01000011">
    <property type="protein sequence ID" value="PTQ09400.1"/>
    <property type="molecule type" value="Genomic_DNA"/>
</dbReference>
<dbReference type="GO" id="GO:0043952">
    <property type="term" value="P:protein transport by the Sec complex"/>
    <property type="evidence" value="ECO:0007669"/>
    <property type="project" value="UniProtKB-UniRule"/>
</dbReference>
<dbReference type="InterPro" id="IPR001901">
    <property type="entry name" value="Translocase_SecE/Sec61-g"/>
</dbReference>
<dbReference type="GO" id="GO:0008320">
    <property type="term" value="F:protein transmembrane transporter activity"/>
    <property type="evidence" value="ECO:0007669"/>
    <property type="project" value="UniProtKB-UniRule"/>
</dbReference>
<keyword evidence="7 9" id="KW-0811">Translocation</keyword>
<gene>
    <name evidence="9" type="primary">secE</name>
    <name evidence="10" type="ORF">CLG96_14440</name>
</gene>
<name>A0A2T5FVC7_9SPHN</name>
<dbReference type="GO" id="GO:0005886">
    <property type="term" value="C:plasma membrane"/>
    <property type="evidence" value="ECO:0007669"/>
    <property type="project" value="UniProtKB-SubCell"/>
</dbReference>
<evidence type="ECO:0000256" key="5">
    <source>
        <dbReference type="ARBA" id="ARBA00022927"/>
    </source>
</evidence>
<keyword evidence="5 9" id="KW-0653">Protein transport</keyword>
<keyword evidence="2 9" id="KW-0813">Transport</keyword>
<dbReference type="HAMAP" id="MF_00422">
    <property type="entry name" value="SecE"/>
    <property type="match status" value="1"/>
</dbReference>
<evidence type="ECO:0000256" key="2">
    <source>
        <dbReference type="ARBA" id="ARBA00022448"/>
    </source>
</evidence>
<sequence length="65" mass="7538">MAKVSPREFIRQVQAERKKVSWPSRRETMMTAVMVVIMTVLLGIFFFGVDQFFSWVVQSLLTLLG</sequence>
<comment type="function">
    <text evidence="9">Essential subunit of the Sec protein translocation channel SecYEG. Clamps together the 2 halves of SecY. May contact the channel plug during translocation.</text>
</comment>
<keyword evidence="4 9" id="KW-0812">Transmembrane</keyword>
<dbReference type="NCBIfam" id="TIGR00964">
    <property type="entry name" value="secE_bact"/>
    <property type="match status" value="1"/>
</dbReference>
<evidence type="ECO:0000256" key="8">
    <source>
        <dbReference type="ARBA" id="ARBA00023136"/>
    </source>
</evidence>
<evidence type="ECO:0000256" key="6">
    <source>
        <dbReference type="ARBA" id="ARBA00022989"/>
    </source>
</evidence>
<feature type="transmembrane region" description="Helical" evidence="9">
    <location>
        <begin position="28"/>
        <end position="49"/>
    </location>
</feature>
<dbReference type="RefSeq" id="WP_107968871.1">
    <property type="nucleotide sequence ID" value="NZ_NWBU01000011.1"/>
</dbReference>
<dbReference type="Gene3D" id="1.20.5.1030">
    <property type="entry name" value="Preprotein translocase secy subunit"/>
    <property type="match status" value="1"/>
</dbReference>
<dbReference type="PANTHER" id="PTHR33910">
    <property type="entry name" value="PROTEIN TRANSLOCASE SUBUNIT SECE"/>
    <property type="match status" value="1"/>
</dbReference>
<evidence type="ECO:0000256" key="4">
    <source>
        <dbReference type="ARBA" id="ARBA00022692"/>
    </source>
</evidence>
<dbReference type="GO" id="GO:0006605">
    <property type="term" value="P:protein targeting"/>
    <property type="evidence" value="ECO:0007669"/>
    <property type="project" value="UniProtKB-UniRule"/>
</dbReference>
<dbReference type="GO" id="GO:0065002">
    <property type="term" value="P:intracellular protein transmembrane transport"/>
    <property type="evidence" value="ECO:0007669"/>
    <property type="project" value="UniProtKB-UniRule"/>
</dbReference>
<comment type="similarity">
    <text evidence="9">Belongs to the SecE/SEC61-gamma family.</text>
</comment>